<evidence type="ECO:0000256" key="1">
    <source>
        <dbReference type="SAM" id="Phobius"/>
    </source>
</evidence>
<name>A0A914QN02_9BILA</name>
<sequence>MGGNNCILLFIFVNFSILFLPIPAPLALLPAKTGYNETEARQLLNLAAGAYGITPQGCINETFGDSAHLYTVYTSNNLVCDFHKDSCASYTLVNDDEKRIYVIFRGTKSKKQLILEGWTTLFPKRDFYGIGMANKYFLNALEILWPHVQPVFADPRYQNYDVTFTGHSLGGALAALGALKAAIDEHRNGTNIHLYTFGEPRIGNSELAKSFDEYIPNSYRIVHSDDIVPHLPACKKNHHDLRIKHDGDDSKPCDPWDTEESYHHGIEIWYPYGMGPNSTYFECLGEPKNEDFDCSDSLSFELTKYNQYIFSHRHYFEHKVPPFGKLGCKENKQPLEEIMSNDAAEAPAKKESIPVLESEIPSNSAPAIADSGFNIKKAWNKIKEKLSNLGN</sequence>
<keyword evidence="3" id="KW-1185">Reference proteome</keyword>
<dbReference type="InterPro" id="IPR029058">
    <property type="entry name" value="AB_hydrolase_fold"/>
</dbReference>
<feature type="transmembrane region" description="Helical" evidence="1">
    <location>
        <begin position="7"/>
        <end position="29"/>
    </location>
</feature>
<evidence type="ECO:0000313" key="3">
    <source>
        <dbReference type="Proteomes" id="UP000887578"/>
    </source>
</evidence>
<dbReference type="WBParaSite" id="PDA_v2.g28737.t1">
    <property type="protein sequence ID" value="PDA_v2.g28737.t1"/>
    <property type="gene ID" value="PDA_v2.g28737"/>
</dbReference>
<dbReference type="AlphaFoldDB" id="A0A914QN02"/>
<keyword evidence="1" id="KW-0812">Transmembrane</keyword>
<dbReference type="Gene3D" id="3.40.50.1820">
    <property type="entry name" value="alpha/beta hydrolase"/>
    <property type="match status" value="1"/>
</dbReference>
<reference evidence="4" key="1">
    <citation type="submission" date="2022-11" db="UniProtKB">
        <authorList>
            <consortium name="WormBaseParasite"/>
        </authorList>
    </citation>
    <scope>IDENTIFICATION</scope>
</reference>
<dbReference type="GO" id="GO:0006629">
    <property type="term" value="P:lipid metabolic process"/>
    <property type="evidence" value="ECO:0007669"/>
    <property type="project" value="InterPro"/>
</dbReference>
<protein>
    <submittedName>
        <fullName evidence="4">Fungal lipase-like domain-containing protein</fullName>
    </submittedName>
</protein>
<dbReference type="CDD" id="cd00519">
    <property type="entry name" value="Lipase_3"/>
    <property type="match status" value="1"/>
</dbReference>
<dbReference type="PANTHER" id="PTHR45908:SF5">
    <property type="entry name" value="FUNGAL LIPASE-LIKE DOMAIN-CONTAINING PROTEIN"/>
    <property type="match status" value="1"/>
</dbReference>
<organism evidence="3 4">
    <name type="scientific">Panagrolaimus davidi</name>
    <dbReference type="NCBI Taxonomy" id="227884"/>
    <lineage>
        <taxon>Eukaryota</taxon>
        <taxon>Metazoa</taxon>
        <taxon>Ecdysozoa</taxon>
        <taxon>Nematoda</taxon>
        <taxon>Chromadorea</taxon>
        <taxon>Rhabditida</taxon>
        <taxon>Tylenchina</taxon>
        <taxon>Panagrolaimomorpha</taxon>
        <taxon>Panagrolaimoidea</taxon>
        <taxon>Panagrolaimidae</taxon>
        <taxon>Panagrolaimus</taxon>
    </lineage>
</organism>
<dbReference type="Proteomes" id="UP000887578">
    <property type="component" value="Unplaced"/>
</dbReference>
<dbReference type="PANTHER" id="PTHR45908">
    <property type="entry name" value="PROTEIN CBG11750-RELATED"/>
    <property type="match status" value="1"/>
</dbReference>
<keyword evidence="1" id="KW-1133">Transmembrane helix</keyword>
<keyword evidence="1" id="KW-0472">Membrane</keyword>
<dbReference type="InterPro" id="IPR002921">
    <property type="entry name" value="Fungal_lipase-type"/>
</dbReference>
<dbReference type="SUPFAM" id="SSF53474">
    <property type="entry name" value="alpha/beta-Hydrolases"/>
    <property type="match status" value="1"/>
</dbReference>
<evidence type="ECO:0000259" key="2">
    <source>
        <dbReference type="Pfam" id="PF01764"/>
    </source>
</evidence>
<accession>A0A914QN02</accession>
<proteinExistence type="predicted"/>
<evidence type="ECO:0000313" key="4">
    <source>
        <dbReference type="WBParaSite" id="PDA_v2.g28737.t1"/>
    </source>
</evidence>
<dbReference type="Pfam" id="PF01764">
    <property type="entry name" value="Lipase_3"/>
    <property type="match status" value="1"/>
</dbReference>
<feature type="domain" description="Fungal lipase-type" evidence="2">
    <location>
        <begin position="101"/>
        <end position="235"/>
    </location>
</feature>